<evidence type="ECO:0000313" key="2">
    <source>
        <dbReference type="EMBL" id="RIY32810.1"/>
    </source>
</evidence>
<organism evidence="2 3">
    <name type="scientific">Psittacicella hinzii</name>
    <dbReference type="NCBI Taxonomy" id="2028575"/>
    <lineage>
        <taxon>Bacteria</taxon>
        <taxon>Pseudomonadati</taxon>
        <taxon>Pseudomonadota</taxon>
        <taxon>Gammaproteobacteria</taxon>
        <taxon>Pasteurellales</taxon>
        <taxon>Psittacicellaceae</taxon>
        <taxon>Psittacicella</taxon>
    </lineage>
</organism>
<dbReference type="EMBL" id="NRHC01000045">
    <property type="protein sequence ID" value="RIY32810.1"/>
    <property type="molecule type" value="Genomic_DNA"/>
</dbReference>
<protein>
    <submittedName>
        <fullName evidence="2">Uncharacterized protein</fullName>
    </submittedName>
</protein>
<reference evidence="2 3" key="1">
    <citation type="submission" date="2017-08" db="EMBL/GenBank/DDBJ databases">
        <title>Reclassification of Bisgaard taxon 37 and 44.</title>
        <authorList>
            <person name="Christensen H."/>
        </authorList>
    </citation>
    <scope>NUCLEOTIDE SEQUENCE [LARGE SCALE GENOMIC DNA]</scope>
    <source>
        <strain evidence="2 3">B96_3</strain>
    </source>
</reference>
<evidence type="ECO:0000313" key="3">
    <source>
        <dbReference type="Proteomes" id="UP000265691"/>
    </source>
</evidence>
<dbReference type="AlphaFoldDB" id="A0A3A1Y6A1"/>
<gene>
    <name evidence="2" type="ORF">CKF54_04180</name>
</gene>
<accession>A0A3A1Y6A1</accession>
<keyword evidence="1" id="KW-1133">Transmembrane helix</keyword>
<dbReference type="OrthoDB" id="5675202at2"/>
<keyword evidence="3" id="KW-1185">Reference proteome</keyword>
<feature type="transmembrane region" description="Helical" evidence="1">
    <location>
        <begin position="152"/>
        <end position="169"/>
    </location>
</feature>
<sequence length="220" mass="26135">MKKHNLDKIDEQRVKQLVQDYRVDDKEHVVQHQAQVNALVNYYRELIPRVRVFIKNINNEYGDDRVKISEGVYKNLKYGILLNPLSTFASNFVDGDSRLLKLYVDLDEVYSYLYSTRDWANEQIHLDKFVSRHDLALVDKVLEQMYDYLNTVLRNLFNIYSYAVGYYYGTDSDSDAFNYRMLIPESPHILVSPFYRLSGVNFMYFFVIASQHYYSPKKIV</sequence>
<feature type="transmembrane region" description="Helical" evidence="1">
    <location>
        <begin position="189"/>
        <end position="209"/>
    </location>
</feature>
<dbReference type="Proteomes" id="UP000265691">
    <property type="component" value="Unassembled WGS sequence"/>
</dbReference>
<proteinExistence type="predicted"/>
<dbReference type="RefSeq" id="WP_119525079.1">
    <property type="nucleotide sequence ID" value="NZ_NRHC01000045.1"/>
</dbReference>
<name>A0A3A1Y6A1_9GAMM</name>
<comment type="caution">
    <text evidence="2">The sequence shown here is derived from an EMBL/GenBank/DDBJ whole genome shotgun (WGS) entry which is preliminary data.</text>
</comment>
<keyword evidence="1" id="KW-0472">Membrane</keyword>
<evidence type="ECO:0000256" key="1">
    <source>
        <dbReference type="SAM" id="Phobius"/>
    </source>
</evidence>
<keyword evidence="1" id="KW-0812">Transmembrane</keyword>